<evidence type="ECO:0000313" key="9">
    <source>
        <dbReference type="Proteomes" id="UP000286773"/>
    </source>
</evidence>
<dbReference type="GO" id="GO:0046654">
    <property type="term" value="P:tetrahydrofolate biosynthetic process"/>
    <property type="evidence" value="ECO:0007669"/>
    <property type="project" value="UniProtKB-UniRule"/>
</dbReference>
<name>A0A430AVI5_9ENTE</name>
<dbReference type="PANTHER" id="PTHR11109:SF7">
    <property type="entry name" value="GTP CYCLOHYDROLASE 1"/>
    <property type="match status" value="1"/>
</dbReference>
<keyword evidence="5 6" id="KW-0342">GTP-binding</keyword>
<keyword evidence="6" id="KW-0547">Nucleotide-binding</keyword>
<evidence type="ECO:0000256" key="4">
    <source>
        <dbReference type="ARBA" id="ARBA00022801"/>
    </source>
</evidence>
<keyword evidence="3 6" id="KW-0554">One-carbon metabolism</keyword>
<comment type="caution">
    <text evidence="8">The sequence shown here is derived from an EMBL/GenBank/DDBJ whole genome shotgun (WGS) entry which is preliminary data.</text>
</comment>
<proteinExistence type="inferred from homology"/>
<dbReference type="FunFam" id="3.30.1130.10:FF:000001">
    <property type="entry name" value="GTP cyclohydrolase 1"/>
    <property type="match status" value="1"/>
</dbReference>
<dbReference type="NCBIfam" id="NF006826">
    <property type="entry name" value="PRK09347.1-3"/>
    <property type="match status" value="1"/>
</dbReference>
<evidence type="ECO:0000256" key="6">
    <source>
        <dbReference type="HAMAP-Rule" id="MF_00223"/>
    </source>
</evidence>
<dbReference type="InterPro" id="IPR020602">
    <property type="entry name" value="GTP_CycHdrlase_I_dom"/>
</dbReference>
<sequence length="187" mass="21322">MNSEQKKIIQESVKNILRAIGEDVTREGLIETPERVAKMYEEIFSSVTETDFNNCKVFTSLSDDDIVLVKDIPFYSMCEHHLLPFYGKAHVAYIPSNKQIIGLSKIPRMVDYCAKRPNVQENLTIQIARLLEEKVSPQGIAVAIEAEHMCMSMRGIKKPGSTTKTFHYSGCFKTDRDLKREFLEALT</sequence>
<gene>
    <name evidence="6" type="primary">folE</name>
    <name evidence="8" type="ORF">CBF27_06460</name>
</gene>
<keyword evidence="9" id="KW-1185">Reference proteome</keyword>
<evidence type="ECO:0000256" key="1">
    <source>
        <dbReference type="ARBA" id="ARBA00001052"/>
    </source>
</evidence>
<dbReference type="GO" id="GO:0005525">
    <property type="term" value="F:GTP binding"/>
    <property type="evidence" value="ECO:0007669"/>
    <property type="project" value="UniProtKB-KW"/>
</dbReference>
<dbReference type="AlphaFoldDB" id="A0A430AVI5"/>
<dbReference type="PANTHER" id="PTHR11109">
    <property type="entry name" value="GTP CYCLOHYDROLASE I"/>
    <property type="match status" value="1"/>
</dbReference>
<feature type="binding site" evidence="6">
    <location>
        <position position="81"/>
    </location>
    <ligand>
        <name>Zn(2+)</name>
        <dbReference type="ChEBI" id="CHEBI:29105"/>
    </ligand>
</feature>
<dbReference type="RefSeq" id="WP_126813509.1">
    <property type="nucleotide sequence ID" value="NZ_NGKC01000006.1"/>
</dbReference>
<dbReference type="InterPro" id="IPR043133">
    <property type="entry name" value="GTP-CH-I_C/QueF"/>
</dbReference>
<dbReference type="FunFam" id="1.10.286.10:FF:000001">
    <property type="entry name" value="GTP cyclohydrolase 1"/>
    <property type="match status" value="1"/>
</dbReference>
<dbReference type="GO" id="GO:0003934">
    <property type="term" value="F:GTP cyclohydrolase I activity"/>
    <property type="evidence" value="ECO:0007669"/>
    <property type="project" value="UniProtKB-UniRule"/>
</dbReference>
<evidence type="ECO:0000256" key="5">
    <source>
        <dbReference type="ARBA" id="ARBA00023134"/>
    </source>
</evidence>
<accession>A0A430AVI5</accession>
<dbReference type="GO" id="GO:0008270">
    <property type="term" value="F:zinc ion binding"/>
    <property type="evidence" value="ECO:0007669"/>
    <property type="project" value="UniProtKB-UniRule"/>
</dbReference>
<comment type="subunit">
    <text evidence="6">Homopolymer.</text>
</comment>
<dbReference type="Pfam" id="PF01227">
    <property type="entry name" value="GTP_cyclohydroI"/>
    <property type="match status" value="1"/>
</dbReference>
<dbReference type="SUPFAM" id="SSF55620">
    <property type="entry name" value="Tetrahydrobiopterin biosynthesis enzymes-like"/>
    <property type="match status" value="1"/>
</dbReference>
<keyword evidence="6" id="KW-0862">Zinc</keyword>
<comment type="pathway">
    <text evidence="2 6">Cofactor biosynthesis; 7,8-dihydroneopterin triphosphate biosynthesis; 7,8-dihydroneopterin triphosphate from GTP: step 1/1.</text>
</comment>
<organism evidence="8 9">
    <name type="scientific">Vagococcus acidifermentans</name>
    <dbReference type="NCBI Taxonomy" id="564710"/>
    <lineage>
        <taxon>Bacteria</taxon>
        <taxon>Bacillati</taxon>
        <taxon>Bacillota</taxon>
        <taxon>Bacilli</taxon>
        <taxon>Lactobacillales</taxon>
        <taxon>Enterococcaceae</taxon>
        <taxon>Vagococcus</taxon>
    </lineage>
</organism>
<protein>
    <recommendedName>
        <fullName evidence="6">GTP cyclohydrolase 1</fullName>
        <ecNumber evidence="6">3.5.4.16</ecNumber>
    </recommendedName>
    <alternativeName>
        <fullName evidence="6">GTP cyclohydrolase I</fullName>
        <shortName evidence="6">GTP-CH-I</shortName>
    </alternativeName>
</protein>
<dbReference type="InterPro" id="IPR001474">
    <property type="entry name" value="GTP_CycHdrlase_I"/>
</dbReference>
<dbReference type="InterPro" id="IPR043134">
    <property type="entry name" value="GTP-CH-I_N"/>
</dbReference>
<feature type="binding site" evidence="6">
    <location>
        <position position="150"/>
    </location>
    <ligand>
        <name>Zn(2+)</name>
        <dbReference type="ChEBI" id="CHEBI:29105"/>
    </ligand>
</feature>
<evidence type="ECO:0000259" key="7">
    <source>
        <dbReference type="Pfam" id="PF01227"/>
    </source>
</evidence>
<dbReference type="HAMAP" id="MF_00223">
    <property type="entry name" value="FolE"/>
    <property type="match status" value="1"/>
</dbReference>
<dbReference type="Gene3D" id="1.10.286.10">
    <property type="match status" value="1"/>
</dbReference>
<comment type="catalytic activity">
    <reaction evidence="1 6">
        <text>GTP + H2O = 7,8-dihydroneopterin 3'-triphosphate + formate + H(+)</text>
        <dbReference type="Rhea" id="RHEA:17473"/>
        <dbReference type="ChEBI" id="CHEBI:15377"/>
        <dbReference type="ChEBI" id="CHEBI:15378"/>
        <dbReference type="ChEBI" id="CHEBI:15740"/>
        <dbReference type="ChEBI" id="CHEBI:37565"/>
        <dbReference type="ChEBI" id="CHEBI:58462"/>
        <dbReference type="EC" id="3.5.4.16"/>
    </reaction>
</comment>
<dbReference type="PROSITE" id="PS00859">
    <property type="entry name" value="GTP_CYCLOHYDROL_1_1"/>
    <property type="match status" value="1"/>
</dbReference>
<dbReference type="Gene3D" id="3.30.1130.10">
    <property type="match status" value="1"/>
</dbReference>
<evidence type="ECO:0000256" key="2">
    <source>
        <dbReference type="ARBA" id="ARBA00005080"/>
    </source>
</evidence>
<dbReference type="EMBL" id="NGKC01000006">
    <property type="protein sequence ID" value="RSU12063.1"/>
    <property type="molecule type" value="Genomic_DNA"/>
</dbReference>
<dbReference type="OrthoDB" id="9801207at2"/>
<dbReference type="GO" id="GO:0006729">
    <property type="term" value="P:tetrahydrobiopterin biosynthetic process"/>
    <property type="evidence" value="ECO:0007669"/>
    <property type="project" value="TreeGrafter"/>
</dbReference>
<dbReference type="Proteomes" id="UP000286773">
    <property type="component" value="Unassembled WGS sequence"/>
</dbReference>
<reference evidence="8 9" key="1">
    <citation type="submission" date="2017-05" db="EMBL/GenBank/DDBJ databases">
        <title>Vagococcus spp. assemblies.</title>
        <authorList>
            <person name="Gulvik C.A."/>
        </authorList>
    </citation>
    <scope>NUCLEOTIDE SEQUENCE [LARGE SCALE GENOMIC DNA]</scope>
    <source>
        <strain evidence="8 9">LMG 24798</strain>
    </source>
</reference>
<feature type="domain" description="GTP cyclohydrolase I" evidence="7">
    <location>
        <begin position="9"/>
        <end position="185"/>
    </location>
</feature>
<dbReference type="InterPro" id="IPR018234">
    <property type="entry name" value="GTP_CycHdrlase_I_CS"/>
</dbReference>
<dbReference type="UniPathway" id="UPA00848">
    <property type="reaction ID" value="UER00151"/>
</dbReference>
<feature type="binding site" evidence="6">
    <location>
        <position position="78"/>
    </location>
    <ligand>
        <name>Zn(2+)</name>
        <dbReference type="ChEBI" id="CHEBI:29105"/>
    </ligand>
</feature>
<evidence type="ECO:0000256" key="3">
    <source>
        <dbReference type="ARBA" id="ARBA00022563"/>
    </source>
</evidence>
<dbReference type="GO" id="GO:0006730">
    <property type="term" value="P:one-carbon metabolic process"/>
    <property type="evidence" value="ECO:0007669"/>
    <property type="project" value="UniProtKB-UniRule"/>
</dbReference>
<dbReference type="NCBIfam" id="NF006825">
    <property type="entry name" value="PRK09347.1-2"/>
    <property type="match status" value="1"/>
</dbReference>
<evidence type="ECO:0000313" key="8">
    <source>
        <dbReference type="EMBL" id="RSU12063.1"/>
    </source>
</evidence>
<comment type="similarity">
    <text evidence="6">Belongs to the GTP cyclohydrolase I family.</text>
</comment>
<dbReference type="GO" id="GO:0005737">
    <property type="term" value="C:cytoplasm"/>
    <property type="evidence" value="ECO:0007669"/>
    <property type="project" value="TreeGrafter"/>
</dbReference>
<keyword evidence="6" id="KW-0479">Metal-binding</keyword>
<keyword evidence="4 6" id="KW-0378">Hydrolase</keyword>
<dbReference type="NCBIfam" id="TIGR00063">
    <property type="entry name" value="folE"/>
    <property type="match status" value="1"/>
</dbReference>
<dbReference type="EC" id="3.5.4.16" evidence="6"/>